<dbReference type="RefSeq" id="WP_376831422.1">
    <property type="nucleotide sequence ID" value="NZ_JBHLWR010000006.1"/>
</dbReference>
<keyword evidence="4" id="KW-1185">Reference proteome</keyword>
<sequence length="104" mass="10618">MSLASPFSSRGHSPDRSRARRILSTGLCLAAVAGFAAAADAAPARRAPHGQSQPPATQQAGPRGEVFLNGRWVSDAWCDATVPGPNGGPAGPGRSLCDASTPRR</sequence>
<protein>
    <submittedName>
        <fullName evidence="3">Uncharacterized protein</fullName>
    </submittedName>
</protein>
<feature type="signal peptide" evidence="2">
    <location>
        <begin position="1"/>
        <end position="38"/>
    </location>
</feature>
<dbReference type="Proteomes" id="UP001595536">
    <property type="component" value="Unassembled WGS sequence"/>
</dbReference>
<feature type="compositionally biased region" description="Polar residues" evidence="1">
    <location>
        <begin position="50"/>
        <end position="60"/>
    </location>
</feature>
<evidence type="ECO:0000256" key="2">
    <source>
        <dbReference type="SAM" id="SignalP"/>
    </source>
</evidence>
<proteinExistence type="predicted"/>
<feature type="region of interest" description="Disordered" evidence="1">
    <location>
        <begin position="39"/>
        <end position="66"/>
    </location>
</feature>
<evidence type="ECO:0000256" key="1">
    <source>
        <dbReference type="SAM" id="MobiDB-lite"/>
    </source>
</evidence>
<accession>A0ABV7LCB3</accession>
<dbReference type="EMBL" id="JBHRUV010000014">
    <property type="protein sequence ID" value="MFC3265250.1"/>
    <property type="molecule type" value="Genomic_DNA"/>
</dbReference>
<comment type="caution">
    <text evidence="3">The sequence shown here is derived from an EMBL/GenBank/DDBJ whole genome shotgun (WGS) entry which is preliminary data.</text>
</comment>
<evidence type="ECO:0000313" key="4">
    <source>
        <dbReference type="Proteomes" id="UP001595536"/>
    </source>
</evidence>
<feature type="chain" id="PRO_5045534134" evidence="2">
    <location>
        <begin position="39"/>
        <end position="104"/>
    </location>
</feature>
<organism evidence="3 4">
    <name type="scientific">Camelimonas abortus</name>
    <dbReference type="NCBI Taxonomy" id="1017184"/>
    <lineage>
        <taxon>Bacteria</taxon>
        <taxon>Pseudomonadati</taxon>
        <taxon>Pseudomonadota</taxon>
        <taxon>Alphaproteobacteria</taxon>
        <taxon>Hyphomicrobiales</taxon>
        <taxon>Chelatococcaceae</taxon>
        <taxon>Camelimonas</taxon>
    </lineage>
</organism>
<keyword evidence="2" id="KW-0732">Signal</keyword>
<gene>
    <name evidence="3" type="ORF">ACFOEX_02595</name>
</gene>
<reference evidence="4" key="1">
    <citation type="journal article" date="2019" name="Int. J. Syst. Evol. Microbiol.">
        <title>The Global Catalogue of Microorganisms (GCM) 10K type strain sequencing project: providing services to taxonomists for standard genome sequencing and annotation.</title>
        <authorList>
            <consortium name="The Broad Institute Genomics Platform"/>
            <consortium name="The Broad Institute Genome Sequencing Center for Infectious Disease"/>
            <person name="Wu L."/>
            <person name="Ma J."/>
        </authorList>
    </citation>
    <scope>NUCLEOTIDE SEQUENCE [LARGE SCALE GENOMIC DNA]</scope>
    <source>
        <strain evidence="4">CCM 7941</strain>
    </source>
</reference>
<feature type="region of interest" description="Disordered" evidence="1">
    <location>
        <begin position="78"/>
        <end position="104"/>
    </location>
</feature>
<evidence type="ECO:0000313" key="3">
    <source>
        <dbReference type="EMBL" id="MFC3265250.1"/>
    </source>
</evidence>
<name>A0ABV7LCB3_9HYPH</name>